<name>A0A654UA88_MYCTX</name>
<dbReference type="Proteomes" id="UP000046680">
    <property type="component" value="Unassembled WGS sequence"/>
</dbReference>
<proteinExistence type="predicted"/>
<evidence type="ECO:0000313" key="1">
    <source>
        <dbReference type="EMBL" id="CFS26923.1"/>
    </source>
</evidence>
<accession>A0A654UA88</accession>
<organism evidence="1 2">
    <name type="scientific">Mycobacterium tuberculosis</name>
    <dbReference type="NCBI Taxonomy" id="1773"/>
    <lineage>
        <taxon>Bacteria</taxon>
        <taxon>Bacillati</taxon>
        <taxon>Actinomycetota</taxon>
        <taxon>Actinomycetes</taxon>
        <taxon>Mycobacteriales</taxon>
        <taxon>Mycobacteriaceae</taxon>
        <taxon>Mycobacterium</taxon>
        <taxon>Mycobacterium tuberculosis complex</taxon>
    </lineage>
</organism>
<dbReference type="EMBL" id="CGCX01004235">
    <property type="protein sequence ID" value="CFS26923.1"/>
    <property type="molecule type" value="Genomic_DNA"/>
</dbReference>
<gene>
    <name evidence="1" type="ORF">ERS007657_04710</name>
</gene>
<evidence type="ECO:0000313" key="2">
    <source>
        <dbReference type="Proteomes" id="UP000046680"/>
    </source>
</evidence>
<reference evidence="1 2" key="1">
    <citation type="submission" date="2015-03" db="EMBL/GenBank/DDBJ databases">
        <authorList>
            <consortium name="Pathogen Informatics"/>
        </authorList>
    </citation>
    <scope>NUCLEOTIDE SEQUENCE [LARGE SCALE GENOMIC DNA]</scope>
    <source>
        <strain evidence="1 2">C09601061</strain>
    </source>
</reference>
<protein>
    <submittedName>
        <fullName evidence="1">Uncharacterized protein</fullName>
    </submittedName>
</protein>
<dbReference type="AlphaFoldDB" id="A0A654UA88"/>
<sequence>MVPPLRVIATRTSLAARLRLSVRHSISTATPLGA</sequence>